<dbReference type="STRING" id="315358.SERIO_v1c06110"/>
<reference evidence="2 3" key="1">
    <citation type="journal article" date="2015" name="Genome Biol. Evol.">
        <title>Found and Lost: The Fates of Horizontally Acquired Genes in Arthropod-Symbiotic Spiroplasma.</title>
        <authorList>
            <person name="Lo W.S."/>
            <person name="Gasparich G.E."/>
            <person name="Kuo C.H."/>
        </authorList>
    </citation>
    <scope>NUCLEOTIDE SEQUENCE [LARGE SCALE GENOMIC DNA]</scope>
    <source>
        <strain evidence="3">TDA-040725-5</strain>
    </source>
</reference>
<dbReference type="Gene3D" id="3.10.180.10">
    <property type="entry name" value="2,3-Dihydroxybiphenyl 1,2-Dioxygenase, domain 1"/>
    <property type="match status" value="1"/>
</dbReference>
<evidence type="ECO:0000313" key="3">
    <source>
        <dbReference type="Proteomes" id="UP000035661"/>
    </source>
</evidence>
<reference evidence="3" key="2">
    <citation type="submission" date="2015-06" db="EMBL/GenBank/DDBJ databases">
        <title>Complete genome sequence of Spiroplasma eriocheiris TDA-040725-5 (DSM 21848).</title>
        <authorList>
            <person name="Lo W.-S."/>
            <person name="Kuo C.-H."/>
        </authorList>
    </citation>
    <scope>NUCLEOTIDE SEQUENCE [LARGE SCALE GENOMIC DNA]</scope>
    <source>
        <strain evidence="3">TDA-040725-5</strain>
    </source>
</reference>
<dbReference type="Pfam" id="PF00903">
    <property type="entry name" value="Glyoxalase"/>
    <property type="match status" value="1"/>
</dbReference>
<proteinExistence type="predicted"/>
<dbReference type="InterPro" id="IPR004360">
    <property type="entry name" value="Glyas_Fos-R_dOase_dom"/>
</dbReference>
<gene>
    <name evidence="2" type="ORF">SERIO_v1c06110</name>
</gene>
<feature type="domain" description="Glyoxalase/fosfomycin resistance/dioxygenase" evidence="1">
    <location>
        <begin position="13"/>
        <end position="144"/>
    </location>
</feature>
<dbReference type="SUPFAM" id="SSF54593">
    <property type="entry name" value="Glyoxalase/Bleomycin resistance protein/Dihydroxybiphenyl dioxygenase"/>
    <property type="match status" value="1"/>
</dbReference>
<dbReference type="PANTHER" id="PTHR33990:SF1">
    <property type="entry name" value="PROTEIN YJDN"/>
    <property type="match status" value="1"/>
</dbReference>
<dbReference type="Proteomes" id="UP000035661">
    <property type="component" value="Chromosome"/>
</dbReference>
<accession>A0A0H3XMJ7</accession>
<protein>
    <recommendedName>
        <fullName evidence="1">Glyoxalase/fosfomycin resistance/dioxygenase domain-containing protein</fullName>
    </recommendedName>
</protein>
<dbReference type="KEGG" id="seri:SERIO_v1c06110"/>
<evidence type="ECO:0000313" key="2">
    <source>
        <dbReference type="EMBL" id="AKM54182.1"/>
    </source>
</evidence>
<keyword evidence="3" id="KW-1185">Reference proteome</keyword>
<sequence>MQLEDNSKQYVIVELNIQNAKKAIKFYEKALGAEIIEVLTGEKLPINNPYSLILRNKIIHAKLNFKGTLIFISDKITPSANEKCSEVRCNRSTVSVCLSLDSEWEFERLFYNLAADGEITMPISNQYWGAKLGIVEDNFGVTWTLSYKHP</sequence>
<dbReference type="EMBL" id="CP011856">
    <property type="protein sequence ID" value="AKM54182.1"/>
    <property type="molecule type" value="Genomic_DNA"/>
</dbReference>
<dbReference type="AlphaFoldDB" id="A0A0H3XMJ7"/>
<dbReference type="PANTHER" id="PTHR33990">
    <property type="entry name" value="PROTEIN YJDN-RELATED"/>
    <property type="match status" value="1"/>
</dbReference>
<organism evidence="2 3">
    <name type="scientific">Spiroplasma eriocheiris</name>
    <dbReference type="NCBI Taxonomy" id="315358"/>
    <lineage>
        <taxon>Bacteria</taxon>
        <taxon>Bacillati</taxon>
        <taxon>Mycoplasmatota</taxon>
        <taxon>Mollicutes</taxon>
        <taxon>Entomoplasmatales</taxon>
        <taxon>Spiroplasmataceae</taxon>
        <taxon>Spiroplasma</taxon>
    </lineage>
</organism>
<dbReference type="RefSeq" id="WP_053040822.1">
    <property type="nucleotide sequence ID" value="NZ_CP011856.1"/>
</dbReference>
<evidence type="ECO:0000259" key="1">
    <source>
        <dbReference type="Pfam" id="PF00903"/>
    </source>
</evidence>
<dbReference type="PATRIC" id="fig|743698.3.peg.611"/>
<name>A0A0H3XMJ7_9MOLU</name>
<dbReference type="InterPro" id="IPR029068">
    <property type="entry name" value="Glyas_Bleomycin-R_OHBP_Dase"/>
</dbReference>